<dbReference type="PANTHER" id="PTHR13847">
    <property type="entry name" value="SARCOSINE DEHYDROGENASE-RELATED"/>
    <property type="match status" value="1"/>
</dbReference>
<dbReference type="SUPFAM" id="SSF51905">
    <property type="entry name" value="FAD/NAD(P)-binding domain"/>
    <property type="match status" value="1"/>
</dbReference>
<dbReference type="EMBL" id="JBDZYD010000005">
    <property type="protein sequence ID" value="MEQ0560706.1"/>
    <property type="molecule type" value="Genomic_DNA"/>
</dbReference>
<dbReference type="RefSeq" id="WP_348951735.1">
    <property type="nucleotide sequence ID" value="NZ_JBDZYD010000005.1"/>
</dbReference>
<sequence length="466" mass="47902">MDRTRTADVAVIGAGIVGLACALELAETGIPVALVGPRTGAHAGQATRAAGAMLTVFSEVEAAHPPQRVAVEVAERVAARAGFEAWLDQLGALAGRPAPELTPGVWVTASVPADRAELAAIAAAAADAQMPGQLHAPGDVPGLQSEAVFEALWLPGEAGIDAAALTAAAAAAVAAHPRITWVDGDAARIVDAGPARQVDLVDGEPIVADHVVLATGVHTPALVRRSPTLELDAPPVLAGRGVSMVLENVPEPVAAPIRTPNRGFACGAHLVARADGQTYLGATNRLSTRPEPARRPSVDEIATLLHDGVRELHTGLRHAQVADVRVGYRPYTIDHLPLVGRTADPTVLLATATYRCGILLAPRVATLVRTELDHPGTLAEHPYSPRRTIPAPDLAQLIGGHGNALAELVCQPGGHLPGGAARPLSAALCAAIRHVATDPAVQRLAASAPVEEVLPLLLDVAGRSTR</sequence>
<name>A0ABV0LEV8_9PSEU</name>
<dbReference type="InterPro" id="IPR006076">
    <property type="entry name" value="FAD-dep_OxRdtase"/>
</dbReference>
<evidence type="ECO:0000313" key="4">
    <source>
        <dbReference type="Proteomes" id="UP001440984"/>
    </source>
</evidence>
<dbReference type="Pfam" id="PF01266">
    <property type="entry name" value="DAO"/>
    <property type="match status" value="1"/>
</dbReference>
<dbReference type="EC" id="1.-.-.-" evidence="3"/>
<gene>
    <name evidence="3" type="ORF">ABJI51_16590</name>
</gene>
<dbReference type="PANTHER" id="PTHR13847:SF289">
    <property type="entry name" value="GLYCINE OXIDASE"/>
    <property type="match status" value="1"/>
</dbReference>
<dbReference type="Gene3D" id="3.50.50.60">
    <property type="entry name" value="FAD/NAD(P)-binding domain"/>
    <property type="match status" value="1"/>
</dbReference>
<evidence type="ECO:0000256" key="1">
    <source>
        <dbReference type="ARBA" id="ARBA00023002"/>
    </source>
</evidence>
<proteinExistence type="predicted"/>
<dbReference type="GO" id="GO:0016491">
    <property type="term" value="F:oxidoreductase activity"/>
    <property type="evidence" value="ECO:0007669"/>
    <property type="project" value="UniProtKB-KW"/>
</dbReference>
<protein>
    <submittedName>
        <fullName evidence="3">FAD-binding oxidoreductase</fullName>
        <ecNumber evidence="3">1.-.-.-</ecNumber>
    </submittedName>
</protein>
<dbReference type="Gene3D" id="3.30.9.10">
    <property type="entry name" value="D-Amino Acid Oxidase, subunit A, domain 2"/>
    <property type="match status" value="1"/>
</dbReference>
<keyword evidence="1 3" id="KW-0560">Oxidoreductase</keyword>
<evidence type="ECO:0000259" key="2">
    <source>
        <dbReference type="Pfam" id="PF01266"/>
    </source>
</evidence>
<dbReference type="SUPFAM" id="SSF54373">
    <property type="entry name" value="FAD-linked reductases, C-terminal domain"/>
    <property type="match status" value="1"/>
</dbReference>
<keyword evidence="4" id="KW-1185">Reference proteome</keyword>
<dbReference type="PROSITE" id="PS51257">
    <property type="entry name" value="PROKAR_LIPOPROTEIN"/>
    <property type="match status" value="1"/>
</dbReference>
<feature type="domain" description="FAD dependent oxidoreductase" evidence="2">
    <location>
        <begin position="8"/>
        <end position="368"/>
    </location>
</feature>
<dbReference type="Proteomes" id="UP001440984">
    <property type="component" value="Unassembled WGS sequence"/>
</dbReference>
<organism evidence="3 4">
    <name type="scientific">Amycolatopsis melonis</name>
    <dbReference type="NCBI Taxonomy" id="3156488"/>
    <lineage>
        <taxon>Bacteria</taxon>
        <taxon>Bacillati</taxon>
        <taxon>Actinomycetota</taxon>
        <taxon>Actinomycetes</taxon>
        <taxon>Pseudonocardiales</taxon>
        <taxon>Pseudonocardiaceae</taxon>
        <taxon>Amycolatopsis</taxon>
    </lineage>
</organism>
<dbReference type="InterPro" id="IPR036188">
    <property type="entry name" value="FAD/NAD-bd_sf"/>
</dbReference>
<reference evidence="3 4" key="1">
    <citation type="submission" date="2024-05" db="EMBL/GenBank/DDBJ databases">
        <authorList>
            <person name="Zhao H."/>
            <person name="Xu Y."/>
            <person name="Lin S."/>
            <person name="Spain J.C."/>
            <person name="Zhou N.-Y."/>
        </authorList>
    </citation>
    <scope>NUCLEOTIDE SEQUENCE [LARGE SCALE GENOMIC DNA]</scope>
    <source>
        <strain evidence="3 4">NEAU-NG30</strain>
    </source>
</reference>
<accession>A0ABV0LEV8</accession>
<comment type="caution">
    <text evidence="3">The sequence shown here is derived from an EMBL/GenBank/DDBJ whole genome shotgun (WGS) entry which is preliminary data.</text>
</comment>
<evidence type="ECO:0000313" key="3">
    <source>
        <dbReference type="EMBL" id="MEQ0560706.1"/>
    </source>
</evidence>